<dbReference type="EMBL" id="PP965177">
    <property type="protein sequence ID" value="XDJ02362.1"/>
    <property type="molecule type" value="Genomic_DNA"/>
</dbReference>
<proteinExistence type="predicted"/>
<sequence length="68" mass="7754">MEGLNDMARKQMRLDKMCAKCFKQVKDGEEHGAIPVVDDVGNQRMFTGHVICMEYLAKELSDIYNGDE</sequence>
<protein>
    <submittedName>
        <fullName evidence="1">Uncharacterized protein</fullName>
    </submittedName>
</protein>
<accession>A0AB39C716</accession>
<reference evidence="1" key="1">
    <citation type="submission" date="2024-06" db="EMBL/GenBank/DDBJ databases">
        <authorList>
            <person name="Lee H."/>
            <person name="Agrawal S."/>
        </authorList>
    </citation>
    <scope>NUCLEOTIDE SEQUENCE</scope>
</reference>
<name>A0AB39C716_9CAUD</name>
<evidence type="ECO:0000313" key="1">
    <source>
        <dbReference type="EMBL" id="XDJ02362.1"/>
    </source>
</evidence>
<organism evidence="1">
    <name type="scientific">Bacillus phage KoopaTroopa</name>
    <dbReference type="NCBI Taxonomy" id="3234046"/>
    <lineage>
        <taxon>Viruses</taxon>
        <taxon>Duplodnaviria</taxon>
        <taxon>Heunggongvirae</taxon>
        <taxon>Uroviricota</taxon>
        <taxon>Caudoviricetes</taxon>
    </lineage>
</organism>